<dbReference type="HOGENOM" id="CLU_868911_0_0_1"/>
<dbReference type="AlphaFoldDB" id="A0A067SMF4"/>
<keyword evidence="2" id="KW-1185">Reference proteome</keyword>
<sequence>MVEGSLCYHCRSPAFLGDSYLMSLTTDWVSKSRFKAIDSFPSLQLPGSAPGHRKLKYNLSIPISARTMLSGGIVRIPVIESAPKTSTALSDFQKPGVKLGKEHHAVLFDNTYRDCLMAWSTRRRLNFDPARRQNALSWPGEGDDDFVTIVPYTPPLRPISLVAGFEAELLDDQSGAVGGFSDPTQARLFHLVYWITSAWFCSNGFSNLFFKAVSASFVGDSCGLALISAGSPTILDLQNRDKSTLSSSHFTTLHPVFLTQSGPSSMPHRSSIIFQTVSQSTSNAPRLRFIFNPSGCLDTGDIVSDIRAYYKLLNARLEWA</sequence>
<reference evidence="2" key="1">
    <citation type="journal article" date="2014" name="Proc. Natl. Acad. Sci. U.S.A.">
        <title>Extensive sampling of basidiomycete genomes demonstrates inadequacy of the white-rot/brown-rot paradigm for wood decay fungi.</title>
        <authorList>
            <person name="Riley R."/>
            <person name="Salamov A.A."/>
            <person name="Brown D.W."/>
            <person name="Nagy L.G."/>
            <person name="Floudas D."/>
            <person name="Held B.W."/>
            <person name="Levasseur A."/>
            <person name="Lombard V."/>
            <person name="Morin E."/>
            <person name="Otillar R."/>
            <person name="Lindquist E.A."/>
            <person name="Sun H."/>
            <person name="LaButti K.M."/>
            <person name="Schmutz J."/>
            <person name="Jabbour D."/>
            <person name="Luo H."/>
            <person name="Baker S.E."/>
            <person name="Pisabarro A.G."/>
            <person name="Walton J.D."/>
            <person name="Blanchette R.A."/>
            <person name="Henrissat B."/>
            <person name="Martin F."/>
            <person name="Cullen D."/>
            <person name="Hibbett D.S."/>
            <person name="Grigoriev I.V."/>
        </authorList>
    </citation>
    <scope>NUCLEOTIDE SEQUENCE [LARGE SCALE GENOMIC DNA]</scope>
    <source>
        <strain evidence="2">CBS 339.88</strain>
    </source>
</reference>
<name>A0A067SMF4_GALM3</name>
<organism evidence="1 2">
    <name type="scientific">Galerina marginata (strain CBS 339.88)</name>
    <dbReference type="NCBI Taxonomy" id="685588"/>
    <lineage>
        <taxon>Eukaryota</taxon>
        <taxon>Fungi</taxon>
        <taxon>Dikarya</taxon>
        <taxon>Basidiomycota</taxon>
        <taxon>Agaricomycotina</taxon>
        <taxon>Agaricomycetes</taxon>
        <taxon>Agaricomycetidae</taxon>
        <taxon>Agaricales</taxon>
        <taxon>Agaricineae</taxon>
        <taxon>Strophariaceae</taxon>
        <taxon>Galerina</taxon>
    </lineage>
</organism>
<gene>
    <name evidence="1" type="ORF">GALMADRAFT_213528</name>
</gene>
<evidence type="ECO:0000313" key="1">
    <source>
        <dbReference type="EMBL" id="KDR72081.1"/>
    </source>
</evidence>
<evidence type="ECO:0000313" key="2">
    <source>
        <dbReference type="Proteomes" id="UP000027222"/>
    </source>
</evidence>
<dbReference type="EMBL" id="KL142390">
    <property type="protein sequence ID" value="KDR72081.1"/>
    <property type="molecule type" value="Genomic_DNA"/>
</dbReference>
<accession>A0A067SMF4</accession>
<dbReference type="Proteomes" id="UP000027222">
    <property type="component" value="Unassembled WGS sequence"/>
</dbReference>
<protein>
    <submittedName>
        <fullName evidence="1">Uncharacterized protein</fullName>
    </submittedName>
</protein>
<proteinExistence type="predicted"/>